<reference evidence="2" key="1">
    <citation type="submission" date="2020-08" db="EMBL/GenBank/DDBJ databases">
        <title>Genome public.</title>
        <authorList>
            <person name="Liu C."/>
            <person name="Sun Q."/>
        </authorList>
    </citation>
    <scope>NUCLEOTIDE SEQUENCE</scope>
    <source>
        <strain evidence="2">N12</strain>
    </source>
</reference>
<feature type="signal peptide" evidence="1">
    <location>
        <begin position="1"/>
        <end position="24"/>
    </location>
</feature>
<name>A0A926F6F2_9BACT</name>
<gene>
    <name evidence="2" type="ORF">H8744_05740</name>
</gene>
<evidence type="ECO:0000313" key="2">
    <source>
        <dbReference type="EMBL" id="MBC8592759.1"/>
    </source>
</evidence>
<evidence type="ECO:0000256" key="1">
    <source>
        <dbReference type="SAM" id="SignalP"/>
    </source>
</evidence>
<dbReference type="RefSeq" id="WP_262433931.1">
    <property type="nucleotide sequence ID" value="NZ_JACRTF010000001.1"/>
</dbReference>
<feature type="chain" id="PRO_5038865556" evidence="1">
    <location>
        <begin position="25"/>
        <end position="675"/>
    </location>
</feature>
<dbReference type="SUPFAM" id="SSF47781">
    <property type="entry name" value="RuvA domain 2-like"/>
    <property type="match status" value="1"/>
</dbReference>
<keyword evidence="1" id="KW-0732">Signal</keyword>
<comment type="caution">
    <text evidence="2">The sequence shown here is derived from an EMBL/GenBank/DDBJ whole genome shotgun (WGS) entry which is preliminary data.</text>
</comment>
<sequence>MKNTSILRLISVINLLLIIPVNNAQTPSTDFLEGVIEDIAVNNENEKEINWENEIEELSERISQPINLNSATKEQLEQLPFLTDLQVENLLAYVYIHGQMQTVYELQLVEEMDYKTIRLLLPFVCVQSVKKKEIFRLRDMFKYGKQEILTRLDIPFYTRKGYENSYLGPSMYHSLRYGFRYGEQVYAGITGEKDSGEPFAALHNKQGYDYYSYYLLIRDFGRLKTLALGNYRLSFGQGLVVSTDFLVGKSSSLVSSSFRNGGIRKHASTDEYNYFRGIASTVKLIKGVLLSGFYSYRCMDGTMEENEITTIYKTGLHRNEKEADKKNVFSLQLTGGNISYVNNRLKLGLTGIYYVFNHPFEPELREYAKYNLHGNRFYNVGLDYGYRWHRFMFQGETAIGKKGLATLNRLQYSPVQGMQLLLIHRYYSYDYWAMFARSFGEGSSVQNENGWYLAMEAAPFRHWIFFASVDFFSFPWWRYRISKPSQGMDLLLKTTFSPCKVANMYLSYRYKRKERDNSGTNGSVILPIYQHRLRYRLNFLPGDMFAFRTTVDYNHFHAFRKPPSQGYQFSQMVSVQFPYFPLRAEVQGNYFHTDDYDSRVFVAEKGLLYTFYTPSFQGEGIRWMANLRYDINSHWMIICKFGQTIYYDRNAIGSGNDRIEGNRKADLQMQLRLKF</sequence>
<dbReference type="EMBL" id="JACRTF010000001">
    <property type="protein sequence ID" value="MBC8592759.1"/>
    <property type="molecule type" value="Genomic_DNA"/>
</dbReference>
<dbReference type="AlphaFoldDB" id="A0A926F6F2"/>
<proteinExistence type="predicted"/>
<organism evidence="2 3">
    <name type="scientific">Jilunia laotingensis</name>
    <dbReference type="NCBI Taxonomy" id="2763675"/>
    <lineage>
        <taxon>Bacteria</taxon>
        <taxon>Pseudomonadati</taxon>
        <taxon>Bacteroidota</taxon>
        <taxon>Bacteroidia</taxon>
        <taxon>Bacteroidales</taxon>
        <taxon>Bacteroidaceae</taxon>
        <taxon>Jilunia</taxon>
    </lineage>
</organism>
<accession>A0A926F6F2</accession>
<dbReference type="InterPro" id="IPR010994">
    <property type="entry name" value="RuvA_2-like"/>
</dbReference>
<evidence type="ECO:0000313" key="3">
    <source>
        <dbReference type="Proteomes" id="UP000651085"/>
    </source>
</evidence>
<protein>
    <submittedName>
        <fullName evidence="2">Helix-hairpin-helix domain-containing protein</fullName>
    </submittedName>
</protein>
<keyword evidence="3" id="KW-1185">Reference proteome</keyword>
<dbReference type="Proteomes" id="UP000651085">
    <property type="component" value="Unassembled WGS sequence"/>
</dbReference>